<evidence type="ECO:0000256" key="1">
    <source>
        <dbReference type="ARBA" id="ARBA00022723"/>
    </source>
</evidence>
<dbReference type="PROSITE" id="PS50089">
    <property type="entry name" value="ZF_RING_2"/>
    <property type="match status" value="1"/>
</dbReference>
<reference evidence="6" key="1">
    <citation type="submission" date="2021-09" db="EMBL/GenBank/DDBJ databases">
        <authorList>
            <consortium name="AG Swart"/>
            <person name="Singh M."/>
            <person name="Singh A."/>
            <person name="Seah K."/>
            <person name="Emmerich C."/>
        </authorList>
    </citation>
    <scope>NUCLEOTIDE SEQUENCE</scope>
    <source>
        <strain evidence="6">ATCC30299</strain>
    </source>
</reference>
<dbReference type="GO" id="GO:0061630">
    <property type="term" value="F:ubiquitin protein ligase activity"/>
    <property type="evidence" value="ECO:0007669"/>
    <property type="project" value="TreeGrafter"/>
</dbReference>
<proteinExistence type="predicted"/>
<dbReference type="PANTHER" id="PTHR10315">
    <property type="entry name" value="E3 UBIQUITIN PROTEIN LIGASE SIAH"/>
    <property type="match status" value="1"/>
</dbReference>
<keyword evidence="1" id="KW-0479">Metal-binding</keyword>
<dbReference type="InterPro" id="IPR013083">
    <property type="entry name" value="Znf_RING/FYVE/PHD"/>
</dbReference>
<dbReference type="InterPro" id="IPR049548">
    <property type="entry name" value="Sina-like_RING"/>
</dbReference>
<dbReference type="Proteomes" id="UP001162131">
    <property type="component" value="Unassembled WGS sequence"/>
</dbReference>
<protein>
    <recommendedName>
        <fullName evidence="5">RING-type domain-containing protein</fullName>
    </recommendedName>
</protein>
<dbReference type="EMBL" id="CAJZBQ010000035">
    <property type="protein sequence ID" value="CAG9324065.1"/>
    <property type="molecule type" value="Genomic_DNA"/>
</dbReference>
<keyword evidence="2 4" id="KW-0863">Zinc-finger</keyword>
<accession>A0AAU9JKP3</accession>
<evidence type="ECO:0000256" key="2">
    <source>
        <dbReference type="ARBA" id="ARBA00022771"/>
    </source>
</evidence>
<name>A0AAU9JKP3_9CILI</name>
<dbReference type="Pfam" id="PF21362">
    <property type="entry name" value="Sina_RING"/>
    <property type="match status" value="1"/>
</dbReference>
<sequence>MDGLLSTSSLQNSLECPVCFEYLAPPVYQCPNGHSICSRCHQHVPTCPECRSDMSQSYRNLTIEKILESIQVKCRFPGCDVITTLSARSAHLSSCPFNPYVECLYVGCNMIVEDLPSHLKSVHNVKEFDMSDIRGVRGWNSKSWRMADWGFSIWNFNGELILNQSQSNRDFFYLWVFDIGNTRKRVKLTVEKDGKKVSFILVTASARGRRKSMPFHLNIKEIENHFLEAAEGLEEGYQRLTIHVELLVDSTLKQA</sequence>
<dbReference type="AlphaFoldDB" id="A0AAU9JKP3"/>
<dbReference type="Gene3D" id="3.30.40.10">
    <property type="entry name" value="Zinc/RING finger domain, C3HC4 (zinc finger)"/>
    <property type="match status" value="2"/>
</dbReference>
<evidence type="ECO:0000313" key="7">
    <source>
        <dbReference type="Proteomes" id="UP001162131"/>
    </source>
</evidence>
<evidence type="ECO:0000259" key="5">
    <source>
        <dbReference type="PROSITE" id="PS50089"/>
    </source>
</evidence>
<organism evidence="6 7">
    <name type="scientific">Blepharisma stoltei</name>
    <dbReference type="NCBI Taxonomy" id="1481888"/>
    <lineage>
        <taxon>Eukaryota</taxon>
        <taxon>Sar</taxon>
        <taxon>Alveolata</taxon>
        <taxon>Ciliophora</taxon>
        <taxon>Postciliodesmatophora</taxon>
        <taxon>Heterotrichea</taxon>
        <taxon>Heterotrichida</taxon>
        <taxon>Blepharismidae</taxon>
        <taxon>Blepharisma</taxon>
    </lineage>
</organism>
<dbReference type="SUPFAM" id="SSF57850">
    <property type="entry name" value="RING/U-box"/>
    <property type="match status" value="1"/>
</dbReference>
<dbReference type="SUPFAM" id="SSF49599">
    <property type="entry name" value="TRAF domain-like"/>
    <property type="match status" value="1"/>
</dbReference>
<keyword evidence="7" id="KW-1185">Reference proteome</keyword>
<comment type="caution">
    <text evidence="6">The sequence shown here is derived from an EMBL/GenBank/DDBJ whole genome shotgun (WGS) entry which is preliminary data.</text>
</comment>
<evidence type="ECO:0000313" key="6">
    <source>
        <dbReference type="EMBL" id="CAG9324065.1"/>
    </source>
</evidence>
<dbReference type="GO" id="GO:0008270">
    <property type="term" value="F:zinc ion binding"/>
    <property type="evidence" value="ECO:0007669"/>
    <property type="project" value="UniProtKB-KW"/>
</dbReference>
<keyword evidence="3" id="KW-0862">Zinc</keyword>
<evidence type="ECO:0000256" key="3">
    <source>
        <dbReference type="ARBA" id="ARBA00022833"/>
    </source>
</evidence>
<feature type="domain" description="RING-type" evidence="5">
    <location>
        <begin position="16"/>
        <end position="51"/>
    </location>
</feature>
<evidence type="ECO:0000256" key="4">
    <source>
        <dbReference type="PROSITE-ProRule" id="PRU00175"/>
    </source>
</evidence>
<dbReference type="PANTHER" id="PTHR10315:SF117">
    <property type="entry name" value="RING-TYPE E3 UBIQUITIN TRANSFERASE"/>
    <property type="match status" value="1"/>
</dbReference>
<dbReference type="InterPro" id="IPR001841">
    <property type="entry name" value="Znf_RING"/>
</dbReference>
<gene>
    <name evidence="6" type="ORF">BSTOLATCC_MIC35086</name>
</gene>
<dbReference type="InterPro" id="IPR052088">
    <property type="entry name" value="E3_ubiquitin-ligase_SINA"/>
</dbReference>
<dbReference type="GO" id="GO:0005737">
    <property type="term" value="C:cytoplasm"/>
    <property type="evidence" value="ECO:0007669"/>
    <property type="project" value="TreeGrafter"/>
</dbReference>